<dbReference type="InterPro" id="IPR036390">
    <property type="entry name" value="WH_DNA-bd_sf"/>
</dbReference>
<dbReference type="SUPFAM" id="SSF48670">
    <property type="entry name" value="Transducin (heterotrimeric G protein), gamma chain"/>
    <property type="match status" value="1"/>
</dbReference>
<protein>
    <submittedName>
        <fullName evidence="5">Regulator of G-protein signaling 7</fullName>
    </submittedName>
</protein>
<organism evidence="5 6">
    <name type="scientific">Trichinella zimbabwensis</name>
    <dbReference type="NCBI Taxonomy" id="268475"/>
    <lineage>
        <taxon>Eukaryota</taxon>
        <taxon>Metazoa</taxon>
        <taxon>Ecdysozoa</taxon>
        <taxon>Nematoda</taxon>
        <taxon>Enoplea</taxon>
        <taxon>Dorylaimia</taxon>
        <taxon>Trichinellida</taxon>
        <taxon>Trichinellidae</taxon>
        <taxon>Trichinella</taxon>
    </lineage>
</organism>
<dbReference type="InterPro" id="IPR040759">
    <property type="entry name" value="RGS_DHEX"/>
</dbReference>
<proteinExistence type="predicted"/>
<name>A0A0V1H4M0_9BILA</name>
<dbReference type="PROSITE" id="PS50132">
    <property type="entry name" value="RGS"/>
    <property type="match status" value="1"/>
</dbReference>
<evidence type="ECO:0000256" key="2">
    <source>
        <dbReference type="SAM" id="MobiDB-lite"/>
    </source>
</evidence>
<evidence type="ECO:0000256" key="1">
    <source>
        <dbReference type="ARBA" id="ARBA00022700"/>
    </source>
</evidence>
<evidence type="ECO:0000313" key="5">
    <source>
        <dbReference type="EMBL" id="KRZ05393.1"/>
    </source>
</evidence>
<comment type="caution">
    <text evidence="5">The sequence shown here is derived from an EMBL/GenBank/DDBJ whole genome shotgun (WGS) entry which is preliminary data.</text>
</comment>
<gene>
    <name evidence="5" type="primary">RGS7</name>
    <name evidence="5" type="ORF">T11_7319</name>
</gene>
<dbReference type="OrthoDB" id="196547at2759"/>
<dbReference type="GO" id="GO:0005096">
    <property type="term" value="F:GTPase activator activity"/>
    <property type="evidence" value="ECO:0007669"/>
    <property type="project" value="TreeGrafter"/>
</dbReference>
<feature type="non-terminal residue" evidence="5">
    <location>
        <position position="1"/>
    </location>
</feature>
<dbReference type="Gene3D" id="1.10.167.10">
    <property type="entry name" value="Regulator of G-protein Signalling 4, domain 2"/>
    <property type="match status" value="1"/>
</dbReference>
<dbReference type="InterPro" id="IPR000591">
    <property type="entry name" value="DEP_dom"/>
</dbReference>
<dbReference type="SMART" id="SM00049">
    <property type="entry name" value="DEP"/>
    <property type="match status" value="1"/>
</dbReference>
<evidence type="ECO:0000259" key="3">
    <source>
        <dbReference type="PROSITE" id="PS50132"/>
    </source>
</evidence>
<dbReference type="SUPFAM" id="SSF48097">
    <property type="entry name" value="Regulator of G-protein signaling, RGS"/>
    <property type="match status" value="1"/>
</dbReference>
<dbReference type="GO" id="GO:0005886">
    <property type="term" value="C:plasma membrane"/>
    <property type="evidence" value="ECO:0007669"/>
    <property type="project" value="TreeGrafter"/>
</dbReference>
<dbReference type="InterPro" id="IPR036284">
    <property type="entry name" value="GGL_sf"/>
</dbReference>
<dbReference type="GO" id="GO:0009968">
    <property type="term" value="P:negative regulation of signal transduction"/>
    <property type="evidence" value="ECO:0007669"/>
    <property type="project" value="UniProtKB-KW"/>
</dbReference>
<dbReference type="GO" id="GO:0043005">
    <property type="term" value="C:neuron projection"/>
    <property type="evidence" value="ECO:0007669"/>
    <property type="project" value="TreeGrafter"/>
</dbReference>
<dbReference type="EMBL" id="JYDP01000140">
    <property type="protein sequence ID" value="KRZ05393.1"/>
    <property type="molecule type" value="Genomic_DNA"/>
</dbReference>
<feature type="compositionally biased region" description="Polar residues" evidence="2">
    <location>
        <begin position="562"/>
        <end position="573"/>
    </location>
</feature>
<dbReference type="Gene3D" id="1.10.10.10">
    <property type="entry name" value="Winged helix-like DNA-binding domain superfamily/Winged helix DNA-binding domain"/>
    <property type="match status" value="2"/>
</dbReference>
<feature type="domain" description="RGS" evidence="3">
    <location>
        <begin position="376"/>
        <end position="494"/>
    </location>
</feature>
<dbReference type="GO" id="GO:0007186">
    <property type="term" value="P:G protein-coupled receptor signaling pathway"/>
    <property type="evidence" value="ECO:0007669"/>
    <property type="project" value="InterPro"/>
</dbReference>
<dbReference type="PANTHER" id="PTHR45746:SF5">
    <property type="entry name" value="REGULATOR OF G-PROTEIN SIGNALING 7"/>
    <property type="match status" value="1"/>
</dbReference>
<dbReference type="GO" id="GO:0005737">
    <property type="term" value="C:cytoplasm"/>
    <property type="evidence" value="ECO:0007669"/>
    <property type="project" value="TreeGrafter"/>
</dbReference>
<dbReference type="Pfam" id="PF18148">
    <property type="entry name" value="RGS_DHEX"/>
    <property type="match status" value="1"/>
</dbReference>
<dbReference type="InterPro" id="IPR036305">
    <property type="entry name" value="RGS_sf"/>
</dbReference>
<dbReference type="PANTHER" id="PTHR45746">
    <property type="entry name" value="LP21163P"/>
    <property type="match status" value="1"/>
</dbReference>
<keyword evidence="6" id="KW-1185">Reference proteome</keyword>
<dbReference type="Proteomes" id="UP000055024">
    <property type="component" value="Unassembled WGS sequence"/>
</dbReference>
<dbReference type="Gene3D" id="4.10.260.10">
    <property type="entry name" value="Transducin (heterotrimeric G protein), gamma chain"/>
    <property type="match status" value="1"/>
</dbReference>
<dbReference type="CDD" id="cd04450">
    <property type="entry name" value="DEP_RGS7-like"/>
    <property type="match status" value="1"/>
</dbReference>
<dbReference type="Gene3D" id="1.10.1240.60">
    <property type="match status" value="1"/>
</dbReference>
<dbReference type="CDD" id="cd00068">
    <property type="entry name" value="GGL"/>
    <property type="match status" value="1"/>
</dbReference>
<reference evidence="5 6" key="1">
    <citation type="submission" date="2015-01" db="EMBL/GenBank/DDBJ databases">
        <title>Evolution of Trichinella species and genotypes.</title>
        <authorList>
            <person name="Korhonen P.K."/>
            <person name="Edoardo P."/>
            <person name="Giuseppe L.R."/>
            <person name="Gasser R.B."/>
        </authorList>
    </citation>
    <scope>NUCLEOTIDE SEQUENCE [LARGE SCALE GENOMIC DNA]</scope>
    <source>
        <strain evidence="5">ISS1029</strain>
    </source>
</reference>
<accession>A0A0V1H4M0</accession>
<dbReference type="SUPFAM" id="SSF46785">
    <property type="entry name" value="Winged helix' DNA-binding domain"/>
    <property type="match status" value="1"/>
</dbReference>
<dbReference type="PROSITE" id="PS50186">
    <property type="entry name" value="DEP"/>
    <property type="match status" value="1"/>
</dbReference>
<dbReference type="InterPro" id="IPR044926">
    <property type="entry name" value="RGS_subdomain_2"/>
</dbReference>
<feature type="region of interest" description="Disordered" evidence="2">
    <location>
        <begin position="550"/>
        <end position="588"/>
    </location>
</feature>
<dbReference type="InterPro" id="IPR016137">
    <property type="entry name" value="RGS"/>
</dbReference>
<dbReference type="InterPro" id="IPR047017">
    <property type="entry name" value="RGS6/7/9/11_DHEX_sf"/>
</dbReference>
<dbReference type="Pfam" id="PF00631">
    <property type="entry name" value="G-gamma"/>
    <property type="match status" value="1"/>
</dbReference>
<dbReference type="GO" id="GO:0008277">
    <property type="term" value="P:regulation of G protein-coupled receptor signaling pathway"/>
    <property type="evidence" value="ECO:0007669"/>
    <property type="project" value="InterPro"/>
</dbReference>
<sequence>LLYFYMSYCIKNKHPSLNAWQLWTCKRCLSLILHLEQLHQLIIDIQLLAIMSSFSMFRKMDELCIQMMKPDSGLPIKGQKYFRTSVPSSFTGEIGIFAALGKLVESSLLISMASCAQHRGMFNFVSGSELIEWLMTNLEEVDQAEALHLANQLSAFGYLFSVFDANAPVKEDNCLYRLQIPYFWPSSNMQPDSIEYAIFLSKRLLRNEEKHGLVEYEAESYQKLRELLGHMWDFVQSQAEMQLKLFKEKKKSEKVVFDSQEKAYWRIHRPPPGTVCCIEESYGKLEKRIKKKCIKDYQRDIERLKQILKTKPWLKSPKSLETLVSWCDQFSNYDPMLTPPRDPGNPWIVDDPTLWQLNANNVEVPTERRVRRWGFSIHELIKDPIGRQVLETFLESEFSQENIRFWLAVQDLKYSPSSEVNAKVAAIYNEFLVAGAPCQVNVDSQTLETVTKALKDQTVPLRYCFSQAEEHIFILMSKDSYPRFARSEIYRSMLAAAQQQGSKKLGWRSFLFGGNHGPLKKSQISRTSPQGFYKNRDEGSTARLQNVVDLTKKSTLEPGDATSGTQPKNSPTFTCDGADSLDVEVPSK</sequence>
<evidence type="ECO:0000313" key="6">
    <source>
        <dbReference type="Proteomes" id="UP000055024"/>
    </source>
</evidence>
<dbReference type="AlphaFoldDB" id="A0A0V1H4M0"/>
<dbReference type="SMART" id="SM00315">
    <property type="entry name" value="RGS"/>
    <property type="match status" value="1"/>
</dbReference>
<dbReference type="GO" id="GO:0035556">
    <property type="term" value="P:intracellular signal transduction"/>
    <property type="evidence" value="ECO:0007669"/>
    <property type="project" value="InterPro"/>
</dbReference>
<keyword evidence="1" id="KW-0734">Signal transduction inhibitor</keyword>
<dbReference type="STRING" id="268475.A0A0V1H4M0"/>
<evidence type="ECO:0000259" key="4">
    <source>
        <dbReference type="PROSITE" id="PS50186"/>
    </source>
</evidence>
<dbReference type="InterPro" id="IPR036388">
    <property type="entry name" value="WH-like_DNA-bd_sf"/>
</dbReference>
<dbReference type="SMART" id="SM00224">
    <property type="entry name" value="GGL"/>
    <property type="match status" value="1"/>
</dbReference>
<dbReference type="InterPro" id="IPR047016">
    <property type="entry name" value="RGS6/7/9/11"/>
</dbReference>
<dbReference type="SMART" id="SM01224">
    <property type="entry name" value="G_gamma"/>
    <property type="match status" value="1"/>
</dbReference>
<feature type="domain" description="DEP" evidence="4">
    <location>
        <begin position="123"/>
        <end position="180"/>
    </location>
</feature>
<dbReference type="PRINTS" id="PR01301">
    <property type="entry name" value="RGSPROTEIN"/>
</dbReference>
<dbReference type="Pfam" id="PF00610">
    <property type="entry name" value="DEP"/>
    <property type="match status" value="1"/>
</dbReference>
<dbReference type="Pfam" id="PF00615">
    <property type="entry name" value="RGS"/>
    <property type="match status" value="1"/>
</dbReference>
<dbReference type="InterPro" id="IPR015898">
    <property type="entry name" value="G-protein_gamma-like_dom"/>
</dbReference>